<dbReference type="RefSeq" id="WP_345121090.1">
    <property type="nucleotide sequence ID" value="NZ_BAABDI010000003.1"/>
</dbReference>
<name>A0ABP7PBR3_9BACT</name>
<accession>A0ABP7PBR3</accession>
<protein>
    <submittedName>
        <fullName evidence="1">Uncharacterized protein</fullName>
    </submittedName>
</protein>
<dbReference type="Proteomes" id="UP001501556">
    <property type="component" value="Unassembled WGS sequence"/>
</dbReference>
<evidence type="ECO:0000313" key="2">
    <source>
        <dbReference type="Proteomes" id="UP001501556"/>
    </source>
</evidence>
<comment type="caution">
    <text evidence="1">The sequence shown here is derived from an EMBL/GenBank/DDBJ whole genome shotgun (WGS) entry which is preliminary data.</text>
</comment>
<keyword evidence="2" id="KW-1185">Reference proteome</keyword>
<organism evidence="1 2">
    <name type="scientific">Hymenobacter antarcticus</name>
    <dbReference type="NCBI Taxonomy" id="486270"/>
    <lineage>
        <taxon>Bacteria</taxon>
        <taxon>Pseudomonadati</taxon>
        <taxon>Bacteroidota</taxon>
        <taxon>Cytophagia</taxon>
        <taxon>Cytophagales</taxon>
        <taxon>Hymenobacteraceae</taxon>
        <taxon>Hymenobacter</taxon>
    </lineage>
</organism>
<dbReference type="EMBL" id="BAABDI010000003">
    <property type="protein sequence ID" value="GAA3963032.1"/>
    <property type="molecule type" value="Genomic_DNA"/>
</dbReference>
<evidence type="ECO:0000313" key="1">
    <source>
        <dbReference type="EMBL" id="GAA3963032.1"/>
    </source>
</evidence>
<proteinExistence type="predicted"/>
<sequence>MQPLPETSPRFSNMQLELLRLYSRNLSDEELGEIKQLLADYFAERAIAGANAWWDANNFSDADVERMLTTKMRANKPGENVALRH</sequence>
<gene>
    <name evidence="1" type="ORF">GCM10022407_07180</name>
</gene>
<reference evidence="2" key="1">
    <citation type="journal article" date="2019" name="Int. J. Syst. Evol. Microbiol.">
        <title>The Global Catalogue of Microorganisms (GCM) 10K type strain sequencing project: providing services to taxonomists for standard genome sequencing and annotation.</title>
        <authorList>
            <consortium name="The Broad Institute Genomics Platform"/>
            <consortium name="The Broad Institute Genome Sequencing Center for Infectious Disease"/>
            <person name="Wu L."/>
            <person name="Ma J."/>
        </authorList>
    </citation>
    <scope>NUCLEOTIDE SEQUENCE [LARGE SCALE GENOMIC DNA]</scope>
    <source>
        <strain evidence="2">JCM 17217</strain>
    </source>
</reference>